<comment type="similarity">
    <text evidence="1">Belongs to the leucine-binding protein family.</text>
</comment>
<dbReference type="EMBL" id="JBFNQD010000005">
    <property type="protein sequence ID" value="MEW9307308.1"/>
    <property type="molecule type" value="Genomic_DNA"/>
</dbReference>
<reference evidence="5 6" key="1">
    <citation type="submission" date="2024-07" db="EMBL/GenBank/DDBJ databases">
        <title>Description of Labrys sedimenti sp. nov., isolated from a diclofenac-degrading enrichment culture.</title>
        <authorList>
            <person name="Tancsics A."/>
            <person name="Csepanyi A."/>
        </authorList>
    </citation>
    <scope>NUCLEOTIDE SEQUENCE [LARGE SCALE GENOMIC DNA]</scope>
    <source>
        <strain evidence="5 6">LMG 23578</strain>
    </source>
</reference>
<dbReference type="Proteomes" id="UP001555786">
    <property type="component" value="Unassembled WGS sequence"/>
</dbReference>
<comment type="caution">
    <text evidence="5">The sequence shown here is derived from an EMBL/GenBank/DDBJ whole genome shotgun (WGS) entry which is preliminary data.</text>
</comment>
<dbReference type="InterPro" id="IPR028081">
    <property type="entry name" value="Leu-bd"/>
</dbReference>
<feature type="domain" description="Leucine-binding protein" evidence="4">
    <location>
        <begin position="36"/>
        <end position="376"/>
    </location>
</feature>
<keyword evidence="2 3" id="KW-0732">Signal</keyword>
<dbReference type="SUPFAM" id="SSF53822">
    <property type="entry name" value="Periplasmic binding protein-like I"/>
    <property type="match status" value="1"/>
</dbReference>
<dbReference type="RefSeq" id="WP_367624789.1">
    <property type="nucleotide sequence ID" value="NZ_JBFNQD010000005.1"/>
</dbReference>
<dbReference type="InterPro" id="IPR006311">
    <property type="entry name" value="TAT_signal"/>
</dbReference>
<evidence type="ECO:0000259" key="4">
    <source>
        <dbReference type="Pfam" id="PF13458"/>
    </source>
</evidence>
<sequence>MPTSRRSFLKTTLSASVAAIAAPALISRSAFGAEAPILVGSLHDQSGPIAASGVPMVDSLNVAIEEVNASGGLLGRPLKLVHYDTQSNIQMYSQYAQALALKDKVAVVHGGITSASREAVRPTFDRFKILYFYNTLYEGGVCDRNTFCTGTTPAQTVEKLVPYAMKKWGKKAYIIAADYNYGQITAKWMTKYVKDNGGEVLSIDFFPLDVTNFGPTISKIQAAKPDIVLSALVGGNHTSFYRQWTSSGMKGQIPIASTTFGLVNEPTTLDATESEGVLGAYGYFEELTTSASTSYVKKLKDKYADIPYISELAAATYEGFYLWVAGVKAAGSIDRMKVIAALESGVSFDGPSGKVVLDHATHHAVRNAYLADVKAKKWSVLETYEQQKPLDTAGVCDLIKTPTDNQQYIIKI</sequence>
<proteinExistence type="inferred from homology"/>
<evidence type="ECO:0000313" key="6">
    <source>
        <dbReference type="Proteomes" id="UP001555786"/>
    </source>
</evidence>
<feature type="signal peptide" evidence="3">
    <location>
        <begin position="1"/>
        <end position="32"/>
    </location>
</feature>
<protein>
    <submittedName>
        <fullName evidence="5">ABC transporter substrate-binding protein</fullName>
    </submittedName>
</protein>
<evidence type="ECO:0000256" key="3">
    <source>
        <dbReference type="SAM" id="SignalP"/>
    </source>
</evidence>
<evidence type="ECO:0000256" key="1">
    <source>
        <dbReference type="ARBA" id="ARBA00010062"/>
    </source>
</evidence>
<dbReference type="PROSITE" id="PS51318">
    <property type="entry name" value="TAT"/>
    <property type="match status" value="1"/>
</dbReference>
<dbReference type="Pfam" id="PF13458">
    <property type="entry name" value="Peripla_BP_6"/>
    <property type="match status" value="1"/>
</dbReference>
<evidence type="ECO:0000256" key="2">
    <source>
        <dbReference type="ARBA" id="ARBA00022729"/>
    </source>
</evidence>
<name>A0ABV3PNT2_9HYPH</name>
<keyword evidence="6" id="KW-1185">Reference proteome</keyword>
<dbReference type="Gene3D" id="3.40.50.2300">
    <property type="match status" value="2"/>
</dbReference>
<feature type="chain" id="PRO_5046318612" evidence="3">
    <location>
        <begin position="33"/>
        <end position="412"/>
    </location>
</feature>
<dbReference type="PANTHER" id="PTHR47628">
    <property type="match status" value="1"/>
</dbReference>
<dbReference type="PANTHER" id="PTHR47628:SF1">
    <property type="entry name" value="ALIPHATIC AMIDASE EXPRESSION-REGULATING PROTEIN"/>
    <property type="match status" value="1"/>
</dbReference>
<gene>
    <name evidence="5" type="ORF">ABXS05_17280</name>
</gene>
<accession>A0ABV3PNT2</accession>
<dbReference type="InterPro" id="IPR028082">
    <property type="entry name" value="Peripla_BP_I"/>
</dbReference>
<organism evidence="5 6">
    <name type="scientific">Labrys neptuniae</name>
    <dbReference type="NCBI Taxonomy" id="376174"/>
    <lineage>
        <taxon>Bacteria</taxon>
        <taxon>Pseudomonadati</taxon>
        <taxon>Pseudomonadota</taxon>
        <taxon>Alphaproteobacteria</taxon>
        <taxon>Hyphomicrobiales</taxon>
        <taxon>Xanthobacteraceae</taxon>
        <taxon>Labrys</taxon>
    </lineage>
</organism>
<dbReference type="CDD" id="cd06356">
    <property type="entry name" value="PBP1_amide_urea_BP-like"/>
    <property type="match status" value="1"/>
</dbReference>
<evidence type="ECO:0000313" key="5">
    <source>
        <dbReference type="EMBL" id="MEW9307308.1"/>
    </source>
</evidence>